<dbReference type="Gene3D" id="1.10.10.10">
    <property type="entry name" value="Winged helix-like DNA-binding domain superfamily/Winged helix DNA-binding domain"/>
    <property type="match status" value="1"/>
</dbReference>
<dbReference type="PANTHER" id="PTHR33164">
    <property type="entry name" value="TRANSCRIPTIONAL REGULATOR, MARR FAMILY"/>
    <property type="match status" value="1"/>
</dbReference>
<dbReference type="SUPFAM" id="SSF46785">
    <property type="entry name" value="Winged helix' DNA-binding domain"/>
    <property type="match status" value="1"/>
</dbReference>
<dbReference type="EMBL" id="CP011805">
    <property type="protein sequence ID" value="AKM08478.1"/>
    <property type="molecule type" value="Genomic_DNA"/>
</dbReference>
<dbReference type="InterPro" id="IPR036388">
    <property type="entry name" value="WH-like_DNA-bd_sf"/>
</dbReference>
<dbReference type="RefSeq" id="WP_058350924.1">
    <property type="nucleotide sequence ID" value="NZ_CP011805.1"/>
</dbReference>
<dbReference type="KEGG" id="amx:AM2010_2422"/>
<dbReference type="Pfam" id="PF01047">
    <property type="entry name" value="MarR"/>
    <property type="match status" value="1"/>
</dbReference>
<feature type="region of interest" description="Disordered" evidence="1">
    <location>
        <begin position="1"/>
        <end position="25"/>
    </location>
</feature>
<gene>
    <name evidence="3" type="ORF">AM2010_2422</name>
</gene>
<dbReference type="PATRIC" id="fig|543877.4.peg.2456"/>
<dbReference type="PANTHER" id="PTHR33164:SF57">
    <property type="entry name" value="MARR-FAMILY TRANSCRIPTIONAL REGULATOR"/>
    <property type="match status" value="1"/>
</dbReference>
<dbReference type="InterPro" id="IPR000835">
    <property type="entry name" value="HTH_MarR-typ"/>
</dbReference>
<dbReference type="Proteomes" id="UP000037643">
    <property type="component" value="Chromosome"/>
</dbReference>
<dbReference type="GO" id="GO:0003700">
    <property type="term" value="F:DNA-binding transcription factor activity"/>
    <property type="evidence" value="ECO:0007669"/>
    <property type="project" value="InterPro"/>
</dbReference>
<reference evidence="3 4" key="1">
    <citation type="submission" date="2015-06" db="EMBL/GenBank/DDBJ databases">
        <authorList>
            <person name="Kim K.M."/>
        </authorList>
    </citation>
    <scope>NUCLEOTIDE SEQUENCE [LARGE SCALE GENOMIC DNA]</scope>
    <source>
        <strain evidence="3 4">KCTC 22370</strain>
    </source>
</reference>
<accession>A0A0G3XDJ1</accession>
<dbReference type="PROSITE" id="PS50995">
    <property type="entry name" value="HTH_MARR_2"/>
    <property type="match status" value="1"/>
</dbReference>
<protein>
    <recommendedName>
        <fullName evidence="2">HTH marR-type domain-containing protein</fullName>
    </recommendedName>
</protein>
<organism evidence="3 4">
    <name type="scientific">Pelagerythrobacter marensis</name>
    <dbReference type="NCBI Taxonomy" id="543877"/>
    <lineage>
        <taxon>Bacteria</taxon>
        <taxon>Pseudomonadati</taxon>
        <taxon>Pseudomonadota</taxon>
        <taxon>Alphaproteobacteria</taxon>
        <taxon>Sphingomonadales</taxon>
        <taxon>Erythrobacteraceae</taxon>
        <taxon>Pelagerythrobacter</taxon>
    </lineage>
</organism>
<dbReference type="InterPro" id="IPR039422">
    <property type="entry name" value="MarR/SlyA-like"/>
</dbReference>
<dbReference type="STRING" id="543877.AM2010_2422"/>
<proteinExistence type="predicted"/>
<evidence type="ECO:0000313" key="3">
    <source>
        <dbReference type="EMBL" id="AKM08478.1"/>
    </source>
</evidence>
<dbReference type="GO" id="GO:0006950">
    <property type="term" value="P:response to stress"/>
    <property type="evidence" value="ECO:0007669"/>
    <property type="project" value="TreeGrafter"/>
</dbReference>
<evidence type="ECO:0000259" key="2">
    <source>
        <dbReference type="PROSITE" id="PS50995"/>
    </source>
</evidence>
<dbReference type="AlphaFoldDB" id="A0A0G3XDJ1"/>
<feature type="compositionally biased region" description="Basic and acidic residues" evidence="1">
    <location>
        <begin position="9"/>
        <end position="23"/>
    </location>
</feature>
<sequence length="173" mass="19321">MKAVSSKKTTGDAKGQIEDRGDYDPSSATFRLANSPFYLMAHADFKYHEDMDKVLHKHGVSKPIYRVMTVLRERQPASIGAIAEAALTKRSTISRIIDRMIEQNLVTAEPNAEDNRVTEVTLTAAGEQMLRKLTPIVGRQFMRAMDGISNRDIAHLLRTLQKIGANLSKLPIE</sequence>
<name>A0A0G3XDJ1_9SPHN</name>
<feature type="domain" description="HTH marR-type" evidence="2">
    <location>
        <begin position="33"/>
        <end position="165"/>
    </location>
</feature>
<dbReference type="InterPro" id="IPR036390">
    <property type="entry name" value="WH_DNA-bd_sf"/>
</dbReference>
<keyword evidence="4" id="KW-1185">Reference proteome</keyword>
<evidence type="ECO:0000256" key="1">
    <source>
        <dbReference type="SAM" id="MobiDB-lite"/>
    </source>
</evidence>
<dbReference type="OrthoDB" id="8684664at2"/>
<dbReference type="SMART" id="SM00347">
    <property type="entry name" value="HTH_MARR"/>
    <property type="match status" value="1"/>
</dbReference>
<evidence type="ECO:0000313" key="4">
    <source>
        <dbReference type="Proteomes" id="UP000037643"/>
    </source>
</evidence>